<dbReference type="Proteomes" id="UP001066276">
    <property type="component" value="Chromosome 3_2"/>
</dbReference>
<evidence type="ECO:0000313" key="2">
    <source>
        <dbReference type="EMBL" id="KAJ1146127.1"/>
    </source>
</evidence>
<gene>
    <name evidence="1" type="ORF">NDU88_002166</name>
    <name evidence="3" type="ORF">NDU88_003210</name>
    <name evidence="2" type="ORF">NDU88_012409</name>
</gene>
<keyword evidence="4" id="KW-1185">Reference proteome</keyword>
<comment type="caution">
    <text evidence="1">The sequence shown here is derived from an EMBL/GenBank/DDBJ whole genome shotgun (WGS) entry which is preliminary data.</text>
</comment>
<evidence type="ECO:0000313" key="4">
    <source>
        <dbReference type="Proteomes" id="UP001066276"/>
    </source>
</evidence>
<dbReference type="Proteomes" id="UP001066276">
    <property type="component" value="Chromosome 6"/>
</dbReference>
<dbReference type="EMBL" id="JANPWB010000010">
    <property type="protein sequence ID" value="KAJ1146127.1"/>
    <property type="molecule type" value="Genomic_DNA"/>
</dbReference>
<dbReference type="EMBL" id="JANPWB010000006">
    <property type="protein sequence ID" value="KAJ1177959.1"/>
    <property type="molecule type" value="Genomic_DNA"/>
</dbReference>
<dbReference type="AlphaFoldDB" id="A0AAV7KVC6"/>
<evidence type="ECO:0000313" key="1">
    <source>
        <dbReference type="EMBL" id="KAJ1081994.1"/>
    </source>
</evidence>
<name>A0AAV7KVC6_PLEWA</name>
<dbReference type="EMBL" id="JANPWB010000016">
    <property type="protein sequence ID" value="KAJ1081994.1"/>
    <property type="molecule type" value="Genomic_DNA"/>
</dbReference>
<dbReference type="Proteomes" id="UP001066276">
    <property type="component" value="Chromosome 12"/>
</dbReference>
<reference evidence="1" key="1">
    <citation type="journal article" date="2022" name="bioRxiv">
        <title>Sequencing and chromosome-scale assembly of the giantPleurodeles waltlgenome.</title>
        <authorList>
            <person name="Brown T."/>
            <person name="Elewa A."/>
            <person name="Iarovenko S."/>
            <person name="Subramanian E."/>
            <person name="Araus A.J."/>
            <person name="Petzold A."/>
            <person name="Susuki M."/>
            <person name="Suzuki K.-i.T."/>
            <person name="Hayashi T."/>
            <person name="Toyoda A."/>
            <person name="Oliveira C."/>
            <person name="Osipova E."/>
            <person name="Leigh N.D."/>
            <person name="Simon A."/>
            <person name="Yun M.H."/>
        </authorList>
    </citation>
    <scope>NUCLEOTIDE SEQUENCE</scope>
    <source>
        <strain evidence="1">20211129_DDA</strain>
        <tissue evidence="1">Liver</tissue>
    </source>
</reference>
<accession>A0AAV7KVC6</accession>
<evidence type="ECO:0000313" key="3">
    <source>
        <dbReference type="EMBL" id="KAJ1177959.1"/>
    </source>
</evidence>
<organism evidence="1 4">
    <name type="scientific">Pleurodeles waltl</name>
    <name type="common">Iberian ribbed newt</name>
    <dbReference type="NCBI Taxonomy" id="8319"/>
    <lineage>
        <taxon>Eukaryota</taxon>
        <taxon>Metazoa</taxon>
        <taxon>Chordata</taxon>
        <taxon>Craniata</taxon>
        <taxon>Vertebrata</taxon>
        <taxon>Euteleostomi</taxon>
        <taxon>Amphibia</taxon>
        <taxon>Batrachia</taxon>
        <taxon>Caudata</taxon>
        <taxon>Salamandroidea</taxon>
        <taxon>Salamandridae</taxon>
        <taxon>Pleurodelinae</taxon>
        <taxon>Pleurodeles</taxon>
    </lineage>
</organism>
<sequence>MYYDAKHKCKEQAIKVGDVVRVKKPGFIKKGGRCVAMLAHSASRTVCLHWARASLGNGSWTEVEERQLRRRRASHFLYRGRI</sequence>
<proteinExistence type="predicted"/>
<protein>
    <submittedName>
        <fullName evidence="1">Uncharacterized protein</fullName>
    </submittedName>
</protein>